<reference evidence="2" key="2">
    <citation type="submission" date="2025-09" db="UniProtKB">
        <authorList>
            <consortium name="Ensembl"/>
        </authorList>
    </citation>
    <scope>IDENTIFICATION</scope>
</reference>
<organism evidence="2 3">
    <name type="scientific">Salmo trutta</name>
    <name type="common">Brown trout</name>
    <dbReference type="NCBI Taxonomy" id="8032"/>
    <lineage>
        <taxon>Eukaryota</taxon>
        <taxon>Metazoa</taxon>
        <taxon>Chordata</taxon>
        <taxon>Craniata</taxon>
        <taxon>Vertebrata</taxon>
        <taxon>Euteleostomi</taxon>
        <taxon>Actinopterygii</taxon>
        <taxon>Neopterygii</taxon>
        <taxon>Teleostei</taxon>
        <taxon>Protacanthopterygii</taxon>
        <taxon>Salmoniformes</taxon>
        <taxon>Salmonidae</taxon>
        <taxon>Salmoninae</taxon>
        <taxon>Salmo</taxon>
    </lineage>
</organism>
<protein>
    <submittedName>
        <fullName evidence="2">Uncharacterized protein</fullName>
    </submittedName>
</protein>
<sequence length="200" mass="21881">MTTEASAVGEADTEGKPKPSVAEAEIQLENKQSPEPEAEREPENKQSPEPEAEREPENKQSPEAAAAEPEGEKPSQKTQEQASEPGSTESPIFPTTTTTTEEEQLVKPRQRTSASRGLSRLFSSFLKRRSQCTDVEWAEVEKGKKKAGEEHKAGEQSTTEVQVKAPIAAPEPELRAQDYHSISSAETQVSEGDRHSELLS</sequence>
<feature type="compositionally biased region" description="Polar residues" evidence="1">
    <location>
        <begin position="76"/>
        <end position="94"/>
    </location>
</feature>
<feature type="compositionally biased region" description="Basic and acidic residues" evidence="1">
    <location>
        <begin position="140"/>
        <end position="154"/>
    </location>
</feature>
<reference evidence="2" key="1">
    <citation type="submission" date="2025-08" db="UniProtKB">
        <authorList>
            <consortium name="Ensembl"/>
        </authorList>
    </citation>
    <scope>IDENTIFICATION</scope>
</reference>
<evidence type="ECO:0000313" key="3">
    <source>
        <dbReference type="Proteomes" id="UP000472277"/>
    </source>
</evidence>
<name>A0A673XE66_SALTR</name>
<evidence type="ECO:0000256" key="1">
    <source>
        <dbReference type="SAM" id="MobiDB-lite"/>
    </source>
</evidence>
<feature type="compositionally biased region" description="Basic and acidic residues" evidence="1">
    <location>
        <begin position="32"/>
        <end position="60"/>
    </location>
</feature>
<keyword evidence="3" id="KW-1185">Reference proteome</keyword>
<feature type="compositionally biased region" description="Polar residues" evidence="1">
    <location>
        <begin position="180"/>
        <end position="190"/>
    </location>
</feature>
<dbReference type="Ensembl" id="ENSSTUT00000023619.1">
    <property type="protein sequence ID" value="ENSSTUP00000022500.1"/>
    <property type="gene ID" value="ENSSTUG00000009886.1"/>
</dbReference>
<feature type="region of interest" description="Disordered" evidence="1">
    <location>
        <begin position="1"/>
        <end position="125"/>
    </location>
</feature>
<dbReference type="InParanoid" id="A0A673XE66"/>
<feature type="compositionally biased region" description="Basic and acidic residues" evidence="1">
    <location>
        <begin position="191"/>
        <end position="200"/>
    </location>
</feature>
<feature type="region of interest" description="Disordered" evidence="1">
    <location>
        <begin position="140"/>
        <end position="200"/>
    </location>
</feature>
<accession>A0A673XE66</accession>
<evidence type="ECO:0000313" key="2">
    <source>
        <dbReference type="Ensembl" id="ENSSTUP00000022500.1"/>
    </source>
</evidence>
<dbReference type="AlphaFoldDB" id="A0A673XE66"/>
<dbReference type="OMA" id="KHHYESR"/>
<feature type="compositionally biased region" description="Low complexity" evidence="1">
    <location>
        <begin position="113"/>
        <end position="125"/>
    </location>
</feature>
<dbReference type="GeneTree" id="ENSGT00960000189438"/>
<proteinExistence type="predicted"/>
<dbReference type="Proteomes" id="UP000472277">
    <property type="component" value="Chromosome 3"/>
</dbReference>